<reference evidence="1" key="1">
    <citation type="submission" date="2023-07" db="EMBL/GenBank/DDBJ databases">
        <title>Black Yeasts Isolated from many extreme environments.</title>
        <authorList>
            <person name="Coleine C."/>
            <person name="Stajich J.E."/>
            <person name="Selbmann L."/>
        </authorList>
    </citation>
    <scope>NUCLEOTIDE SEQUENCE</scope>
    <source>
        <strain evidence="1">CCFEE 5714</strain>
    </source>
</reference>
<gene>
    <name evidence="1" type="ORF">LTR37_014468</name>
</gene>
<keyword evidence="2" id="KW-1185">Reference proteome</keyword>
<dbReference type="Proteomes" id="UP001281147">
    <property type="component" value="Unassembled WGS sequence"/>
</dbReference>
<comment type="caution">
    <text evidence="1">The sequence shown here is derived from an EMBL/GenBank/DDBJ whole genome shotgun (WGS) entry which is preliminary data.</text>
</comment>
<name>A0ACC3MW55_9PEZI</name>
<evidence type="ECO:0000313" key="2">
    <source>
        <dbReference type="Proteomes" id="UP001281147"/>
    </source>
</evidence>
<dbReference type="EMBL" id="JAUTXU010000152">
    <property type="protein sequence ID" value="KAK3703362.1"/>
    <property type="molecule type" value="Genomic_DNA"/>
</dbReference>
<sequence>MVYRWTAFKDIEEDSVFRLKLTTELPPTTHLSGKLSLSHRDAASASSARTDHPAIAGLSVGFLAVAVLAPILSVLLTWWAVA</sequence>
<organism evidence="1 2">
    <name type="scientific">Vermiconidia calcicola</name>
    <dbReference type="NCBI Taxonomy" id="1690605"/>
    <lineage>
        <taxon>Eukaryota</taxon>
        <taxon>Fungi</taxon>
        <taxon>Dikarya</taxon>
        <taxon>Ascomycota</taxon>
        <taxon>Pezizomycotina</taxon>
        <taxon>Dothideomycetes</taxon>
        <taxon>Dothideomycetidae</taxon>
        <taxon>Mycosphaerellales</taxon>
        <taxon>Extremaceae</taxon>
        <taxon>Vermiconidia</taxon>
    </lineage>
</organism>
<evidence type="ECO:0000313" key="1">
    <source>
        <dbReference type="EMBL" id="KAK3703362.1"/>
    </source>
</evidence>
<protein>
    <submittedName>
        <fullName evidence="1">Uncharacterized protein</fullName>
    </submittedName>
</protein>
<proteinExistence type="predicted"/>
<accession>A0ACC3MW55</accession>